<evidence type="ECO:0000313" key="6">
    <source>
        <dbReference type="Proteomes" id="UP001139311"/>
    </source>
</evidence>
<keyword evidence="5" id="KW-0328">Glycosyltransferase</keyword>
<dbReference type="Gene3D" id="1.25.40.10">
    <property type="entry name" value="Tetratricopeptide repeat domain"/>
    <property type="match status" value="1"/>
</dbReference>
<feature type="repeat" description="TPR" evidence="2">
    <location>
        <begin position="85"/>
        <end position="118"/>
    </location>
</feature>
<dbReference type="PROSITE" id="PS50005">
    <property type="entry name" value="TPR"/>
    <property type="match status" value="1"/>
</dbReference>
<dbReference type="EMBL" id="JAJAQI010000029">
    <property type="protein sequence ID" value="MCB4823642.1"/>
    <property type="molecule type" value="Genomic_DNA"/>
</dbReference>
<gene>
    <name evidence="5" type="ORF">LHA35_18080</name>
</gene>
<evidence type="ECO:0000256" key="3">
    <source>
        <dbReference type="SAM" id="MobiDB-lite"/>
    </source>
</evidence>
<evidence type="ECO:0000313" key="5">
    <source>
        <dbReference type="EMBL" id="MCB4823642.1"/>
    </source>
</evidence>
<dbReference type="InterPro" id="IPR001296">
    <property type="entry name" value="Glyco_trans_1"/>
</dbReference>
<dbReference type="Proteomes" id="UP001139311">
    <property type="component" value="Unassembled WGS sequence"/>
</dbReference>
<feature type="domain" description="Glycosyl transferase family 1" evidence="4">
    <location>
        <begin position="383"/>
        <end position="542"/>
    </location>
</feature>
<keyword evidence="6" id="KW-1185">Reference proteome</keyword>
<feature type="region of interest" description="Disordered" evidence="3">
    <location>
        <begin position="137"/>
        <end position="160"/>
    </location>
</feature>
<dbReference type="InterPro" id="IPR011990">
    <property type="entry name" value="TPR-like_helical_dom_sf"/>
</dbReference>
<reference evidence="5" key="1">
    <citation type="submission" date="2021-10" db="EMBL/GenBank/DDBJ databases">
        <title>Roseicella aerolatum sp. nov., isolated from aerosols of e-waste dismantling site.</title>
        <authorList>
            <person name="Qin T."/>
        </authorList>
    </citation>
    <scope>NUCLEOTIDE SEQUENCE</scope>
    <source>
        <strain evidence="5">GB24</strain>
    </source>
</reference>
<protein>
    <submittedName>
        <fullName evidence="5">Glycosyltransferase</fullName>
        <ecNumber evidence="5">2.4.-.-</ecNumber>
    </submittedName>
</protein>
<dbReference type="InterPro" id="IPR019734">
    <property type="entry name" value="TPR_rpt"/>
</dbReference>
<dbReference type="GO" id="GO:0016757">
    <property type="term" value="F:glycosyltransferase activity"/>
    <property type="evidence" value="ECO:0007669"/>
    <property type="project" value="UniProtKB-KW"/>
</dbReference>
<dbReference type="RefSeq" id="WP_226610604.1">
    <property type="nucleotide sequence ID" value="NZ_JAJAQI010000029.1"/>
</dbReference>
<dbReference type="SUPFAM" id="SSF48452">
    <property type="entry name" value="TPR-like"/>
    <property type="match status" value="1"/>
</dbReference>
<dbReference type="SMART" id="SM00028">
    <property type="entry name" value="TPR"/>
    <property type="match status" value="2"/>
</dbReference>
<dbReference type="AlphaFoldDB" id="A0A9X1LCI6"/>
<dbReference type="Pfam" id="PF00534">
    <property type="entry name" value="Glycos_transf_1"/>
    <property type="match status" value="1"/>
</dbReference>
<proteinExistence type="predicted"/>
<sequence>MEMQALDAPLDDAAAKADRLRQDGDRLRDQRAWQEAAEAYARYLRLCSGDWAILVQYGHCLKEAGDPKGALLCYREAEKLQPEDSDIQLQIGHALKLLGRPEEAFGAYAMALTFDPGNVHARRELMAGDLPEAPLPFEPVPSEPVQAEPAPTEPVPAEPASLPAGTMLVFDASDLLDYFRGNRAPTGIQRVQLNIIREALSAGGTAPVAVTAFDPATGAWKPVPAELFQRLAALSATGTDLTDPDWREAVEAVQALLRGGTALDFAPGSTLVNLGTSWWLPEYLRRVREAKASFGLRYVPFLHDCIPLMVPEHCAEELVDEFARWFAGLCLHADAVLVNSDCTREDFRRLSRSVLPAREIPCHVVRLDAAPAAPEAAPLPALLRDGRPFVLNVGTIESRKNHLLVFQAWLTLVRRFGAEAVPDLVCVGKQGWLAEEALRLHARSPILRAKVHLLHDVPDTVLEGLYRACLFTLYNSFYEGWGLPVTESLAHGKVALVPSHSGLRESGAAGAVFFAPNSEPDLVEQVRSLSSDADHRQRLEARIAEQVRLRSWAEIAGQVVRDAAAGSVSGLPAPLARLDLPLGQAHPLRLLPGPEPLPAMAVADALREGPGWSALEPWGVWARPGESRLRLPLPPEAEAAALRVYLEVQAPDAACRFGLRAGREGGLPPILQRFDARAGERLFAMLIVPAGSGGDLLISIEPGLAAGAGAEAVGICSLMVCRADDQAARLDYLESRALTQLPGG</sequence>
<dbReference type="SUPFAM" id="SSF53756">
    <property type="entry name" value="UDP-Glycosyltransferase/glycogen phosphorylase"/>
    <property type="match status" value="1"/>
</dbReference>
<evidence type="ECO:0000259" key="4">
    <source>
        <dbReference type="Pfam" id="PF00534"/>
    </source>
</evidence>
<dbReference type="PANTHER" id="PTHR46401:SF2">
    <property type="entry name" value="GLYCOSYLTRANSFERASE WBBK-RELATED"/>
    <property type="match status" value="1"/>
</dbReference>
<keyword evidence="2" id="KW-0802">TPR repeat</keyword>
<evidence type="ECO:0000256" key="1">
    <source>
        <dbReference type="ARBA" id="ARBA00022679"/>
    </source>
</evidence>
<dbReference type="EC" id="2.4.-.-" evidence="5"/>
<keyword evidence="1 5" id="KW-0808">Transferase</keyword>
<accession>A0A9X1LCI6</accession>
<dbReference type="Gene3D" id="3.40.50.2000">
    <property type="entry name" value="Glycogen Phosphorylase B"/>
    <property type="match status" value="1"/>
</dbReference>
<dbReference type="CDD" id="cd03809">
    <property type="entry name" value="GT4_MtfB-like"/>
    <property type="match status" value="1"/>
</dbReference>
<comment type="caution">
    <text evidence="5">The sequence shown here is derived from an EMBL/GenBank/DDBJ whole genome shotgun (WGS) entry which is preliminary data.</text>
</comment>
<name>A0A9X1LCI6_9PROT</name>
<dbReference type="PANTHER" id="PTHR46401">
    <property type="entry name" value="GLYCOSYLTRANSFERASE WBBK-RELATED"/>
    <property type="match status" value="1"/>
</dbReference>
<evidence type="ECO:0000256" key="2">
    <source>
        <dbReference type="PROSITE-ProRule" id="PRU00339"/>
    </source>
</evidence>
<organism evidence="5 6">
    <name type="scientific">Roseicella aerolata</name>
    <dbReference type="NCBI Taxonomy" id="2883479"/>
    <lineage>
        <taxon>Bacteria</taxon>
        <taxon>Pseudomonadati</taxon>
        <taxon>Pseudomonadota</taxon>
        <taxon>Alphaproteobacteria</taxon>
        <taxon>Acetobacterales</taxon>
        <taxon>Roseomonadaceae</taxon>
        <taxon>Roseicella</taxon>
    </lineage>
</organism>